<dbReference type="InterPro" id="IPR050975">
    <property type="entry name" value="Sleep_regulator"/>
</dbReference>
<keyword evidence="1" id="KW-0732">Signal</keyword>
<dbReference type="PANTHER" id="PTHR33562">
    <property type="entry name" value="ATILLA, ISOFORM B-RELATED-RELATED"/>
    <property type="match status" value="1"/>
</dbReference>
<evidence type="ECO:0000313" key="3">
    <source>
        <dbReference type="EMBL" id="JAP53065.1"/>
    </source>
</evidence>
<evidence type="ECO:0000256" key="2">
    <source>
        <dbReference type="ARBA" id="ARBA00023180"/>
    </source>
</evidence>
<organism evidence="3">
    <name type="scientific">Schistocephalus solidus</name>
    <name type="common">Tapeworm</name>
    <dbReference type="NCBI Taxonomy" id="70667"/>
    <lineage>
        <taxon>Eukaryota</taxon>
        <taxon>Metazoa</taxon>
        <taxon>Spiralia</taxon>
        <taxon>Lophotrochozoa</taxon>
        <taxon>Platyhelminthes</taxon>
        <taxon>Cestoda</taxon>
        <taxon>Eucestoda</taxon>
        <taxon>Diphyllobothriidea</taxon>
        <taxon>Diphyllobothriidae</taxon>
        <taxon>Schistocephalus</taxon>
    </lineage>
</organism>
<accession>A0A0X3PMB2</accession>
<dbReference type="Gene3D" id="2.10.60.10">
    <property type="entry name" value="CD59"/>
    <property type="match status" value="1"/>
</dbReference>
<dbReference type="PANTHER" id="PTHR33562:SF2">
    <property type="entry name" value="PROTEIN QUIVER"/>
    <property type="match status" value="1"/>
</dbReference>
<keyword evidence="2" id="KW-0325">Glycoprotein</keyword>
<proteinExistence type="predicted"/>
<name>A0A0X3PMB2_SCHSO</name>
<dbReference type="GO" id="GO:0032222">
    <property type="term" value="P:regulation of synaptic transmission, cholinergic"/>
    <property type="evidence" value="ECO:0007669"/>
    <property type="project" value="InterPro"/>
</dbReference>
<reference evidence="3" key="1">
    <citation type="submission" date="2016-01" db="EMBL/GenBank/DDBJ databases">
        <title>Reference transcriptome for the parasite Schistocephalus solidus: insights into the molecular evolution of parasitism.</title>
        <authorList>
            <person name="Hebert F.O."/>
            <person name="Grambauer S."/>
            <person name="Barber I."/>
            <person name="Landry C.R."/>
            <person name="Aubin-Horth N."/>
        </authorList>
    </citation>
    <scope>NUCLEOTIDE SEQUENCE</scope>
</reference>
<dbReference type="EMBL" id="GEEE01010160">
    <property type="protein sequence ID" value="JAP53065.1"/>
    <property type="molecule type" value="Transcribed_RNA"/>
</dbReference>
<dbReference type="GO" id="GO:0030431">
    <property type="term" value="P:sleep"/>
    <property type="evidence" value="ECO:0007669"/>
    <property type="project" value="InterPro"/>
</dbReference>
<dbReference type="AlphaFoldDB" id="A0A0X3PMB2"/>
<protein>
    <submittedName>
        <fullName evidence="3">U-PAR/Ly-6 domain</fullName>
    </submittedName>
</protein>
<dbReference type="InterPro" id="IPR031424">
    <property type="entry name" value="QVR-like"/>
</dbReference>
<sequence>MRWAFAVQRLLSASGQGCYTSKMKRYLISSILFTGVLFSTAQLAVGIKCYECNTVADPKCGSDTVRQLNLSQCPSNATRCFSYRQEGIFYSYTNEKYEPGLRILRGCSTVTEVDSGTCIARSGQAQSMRVRYCSCNKDDCNSVLLDLKASAPLIFALQLFLFISGRY</sequence>
<dbReference type="Pfam" id="PF17064">
    <property type="entry name" value="QVR"/>
    <property type="match status" value="1"/>
</dbReference>
<gene>
    <name evidence="3" type="ORF">TR158174</name>
</gene>
<dbReference type="SUPFAM" id="SSF57302">
    <property type="entry name" value="Snake toxin-like"/>
    <property type="match status" value="1"/>
</dbReference>
<evidence type="ECO:0000256" key="1">
    <source>
        <dbReference type="ARBA" id="ARBA00022729"/>
    </source>
</evidence>
<dbReference type="InterPro" id="IPR045860">
    <property type="entry name" value="Snake_toxin-like_sf"/>
</dbReference>